<feature type="region of interest" description="Disordered" evidence="1">
    <location>
        <begin position="72"/>
        <end position="96"/>
    </location>
</feature>
<gene>
    <name evidence="2" type="ORF">KL86DES1_21188</name>
</gene>
<sequence length="142" mass="15564">MHSQRAERPHRRLTASVNSNVVCTDHRLAASKGQSVFLEHFAFETLLVSKHHSGEKQGSRAGDFAAKARSRNHPNWFMGTAHDGRSAATTEEKQGQCQGIKDMTLQRVVLEAGAGGSMRGWLRLGFGRHCARIPTQGGAFLL</sequence>
<protein>
    <submittedName>
        <fullName evidence="2">Uncharacterized protein</fullName>
    </submittedName>
</protein>
<name>A0A212L6Q7_9BACT</name>
<evidence type="ECO:0000313" key="2">
    <source>
        <dbReference type="EMBL" id="SCM73262.1"/>
    </source>
</evidence>
<organism evidence="2">
    <name type="scientific">uncultured Desulfovibrio sp</name>
    <dbReference type="NCBI Taxonomy" id="167968"/>
    <lineage>
        <taxon>Bacteria</taxon>
        <taxon>Pseudomonadati</taxon>
        <taxon>Thermodesulfobacteriota</taxon>
        <taxon>Desulfovibrionia</taxon>
        <taxon>Desulfovibrionales</taxon>
        <taxon>Desulfovibrionaceae</taxon>
        <taxon>Desulfovibrio</taxon>
        <taxon>environmental samples</taxon>
    </lineage>
</organism>
<reference evidence="2" key="1">
    <citation type="submission" date="2016-08" db="EMBL/GenBank/DDBJ databases">
        <authorList>
            <person name="Seilhamer J.J."/>
        </authorList>
    </citation>
    <scope>NUCLEOTIDE SEQUENCE</scope>
    <source>
        <strain evidence="2">86-1</strain>
    </source>
</reference>
<dbReference type="EMBL" id="FMJC01000002">
    <property type="protein sequence ID" value="SCM73262.1"/>
    <property type="molecule type" value="Genomic_DNA"/>
</dbReference>
<evidence type="ECO:0000256" key="1">
    <source>
        <dbReference type="SAM" id="MobiDB-lite"/>
    </source>
</evidence>
<proteinExistence type="predicted"/>
<feature type="compositionally biased region" description="Basic and acidic residues" evidence="1">
    <location>
        <begin position="82"/>
        <end position="94"/>
    </location>
</feature>
<dbReference type="AlphaFoldDB" id="A0A212L6Q7"/>
<accession>A0A212L6Q7</accession>